<dbReference type="Pfam" id="PF04468">
    <property type="entry name" value="PSP1"/>
    <property type="match status" value="1"/>
</dbReference>
<dbReference type="Proteomes" id="UP001600941">
    <property type="component" value="Unassembled WGS sequence"/>
</dbReference>
<reference evidence="2 3" key="1">
    <citation type="submission" date="2024-04" db="EMBL/GenBank/DDBJ databases">
        <title>Defined microbial consortia suppress multidrug-resistant proinflammatory Enterobacteriaceae via ecological control.</title>
        <authorList>
            <person name="Furuichi M."/>
            <person name="Kawaguchi T."/>
            <person name="Pust M."/>
            <person name="Yasuma K."/>
            <person name="Plichta D."/>
            <person name="Hasegawa N."/>
            <person name="Ohya T."/>
            <person name="Bhattarai S."/>
            <person name="Sasajima S."/>
            <person name="Aoto Y."/>
            <person name="Tuganbaev T."/>
            <person name="Yaginuma M."/>
            <person name="Ueda M."/>
            <person name="Okahashi N."/>
            <person name="Amafuji K."/>
            <person name="Kiridooshi Y."/>
            <person name="Sugita K."/>
            <person name="Strazar M."/>
            <person name="Skelly A."/>
            <person name="Suda W."/>
            <person name="Hattori M."/>
            <person name="Nakamoto N."/>
            <person name="Caballero S."/>
            <person name="Norman J."/>
            <person name="Olle B."/>
            <person name="Tanoue T."/>
            <person name="Arita M."/>
            <person name="Bucci V."/>
            <person name="Atarashi K."/>
            <person name="Xavier R."/>
            <person name="Honda K."/>
        </authorList>
    </citation>
    <scope>NUCLEOTIDE SEQUENCE [LARGE SCALE GENOMIC DNA]</scope>
    <source>
        <strain evidence="3">k34-0107-D12</strain>
    </source>
</reference>
<accession>A0ABQ0C355</accession>
<dbReference type="RefSeq" id="WP_033144218.1">
    <property type="nucleotide sequence ID" value="NZ_AP031413.1"/>
</dbReference>
<dbReference type="PROSITE" id="PS51411">
    <property type="entry name" value="PSP1_C"/>
    <property type="match status" value="1"/>
</dbReference>
<protein>
    <submittedName>
        <fullName evidence="2">Stage 0 sporulation family protein</fullName>
    </submittedName>
</protein>
<evidence type="ECO:0000259" key="1">
    <source>
        <dbReference type="PROSITE" id="PS51411"/>
    </source>
</evidence>
<feature type="domain" description="PSP1 C-terminal" evidence="1">
    <location>
        <begin position="61"/>
        <end position="146"/>
    </location>
</feature>
<evidence type="ECO:0000313" key="2">
    <source>
        <dbReference type="EMBL" id="GAA6503223.1"/>
    </source>
</evidence>
<dbReference type="PANTHER" id="PTHR43830">
    <property type="entry name" value="PROTEIN PSP1"/>
    <property type="match status" value="1"/>
</dbReference>
<comment type="caution">
    <text evidence="2">The sequence shown here is derived from an EMBL/GenBank/DDBJ whole genome shotgun (WGS) entry which is preliminary data.</text>
</comment>
<dbReference type="InterPro" id="IPR047767">
    <property type="entry name" value="PSP1-like"/>
</dbReference>
<evidence type="ECO:0000313" key="3">
    <source>
        <dbReference type="Proteomes" id="UP001600941"/>
    </source>
</evidence>
<sequence>MTRVIGVRFRNVGKIYYFSPKNLEIKSGDHVIVETARGVEYGNVVLPPRDVEDEKVVQPLKEVIRIANAQDDKKEESNRKREKEAYQICLKKIKEHGLEMKLIDVEYTFDNNKVLFYFTADGRIDFRELVKDLAAIFKTRIELRQIGVRDETKILGGIGICGRALCCHTYLSEFAPVSIKMAKEQNLSLNPTKISGVCGRLMCCLKNEEETYEELNRKLPVVGDRVNTPEGLRGEVQSVNVLRQLVKVIVDVDDEKEIREYAVEDLKFKPRQKKEKIKLSDEELKALKELEK</sequence>
<dbReference type="NCBIfam" id="NF041131">
    <property type="entry name" value="RicT_YaaT_fam"/>
    <property type="match status" value="1"/>
</dbReference>
<keyword evidence="3" id="KW-1185">Reference proteome</keyword>
<dbReference type="EMBL" id="BAABZQ010000001">
    <property type="protein sequence ID" value="GAA6503223.1"/>
    <property type="molecule type" value="Genomic_DNA"/>
</dbReference>
<name>A0ABQ0C355_9FIRM</name>
<organism evidence="2 3">
    <name type="scientific">Blautia parvula</name>
    <dbReference type="NCBI Taxonomy" id="2877527"/>
    <lineage>
        <taxon>Bacteria</taxon>
        <taxon>Bacillati</taxon>
        <taxon>Bacillota</taxon>
        <taxon>Clostridia</taxon>
        <taxon>Lachnospirales</taxon>
        <taxon>Lachnospiraceae</taxon>
        <taxon>Blautia</taxon>
    </lineage>
</organism>
<dbReference type="InterPro" id="IPR007557">
    <property type="entry name" value="PSP1_C"/>
</dbReference>
<proteinExistence type="predicted"/>
<gene>
    <name evidence="2" type="ORF">K340107D12_60390</name>
</gene>
<dbReference type="PANTHER" id="PTHR43830:SF3">
    <property type="entry name" value="PROTEIN PSP1"/>
    <property type="match status" value="1"/>
</dbReference>